<dbReference type="EMBL" id="HE573024">
    <property type="protein sequence ID" value="CCC50134.1"/>
    <property type="molecule type" value="Genomic_DNA"/>
</dbReference>
<evidence type="ECO:0000256" key="6">
    <source>
        <dbReference type="ARBA" id="ARBA00023136"/>
    </source>
</evidence>
<accession>G0TZV6</accession>
<dbReference type="Pfam" id="PF01105">
    <property type="entry name" value="EMP24_GP25L"/>
    <property type="match status" value="1"/>
</dbReference>
<organism evidence="10">
    <name type="scientific">Trypanosoma vivax (strain Y486)</name>
    <dbReference type="NCBI Taxonomy" id="1055687"/>
    <lineage>
        <taxon>Eukaryota</taxon>
        <taxon>Discoba</taxon>
        <taxon>Euglenozoa</taxon>
        <taxon>Kinetoplastea</taxon>
        <taxon>Metakinetoplastina</taxon>
        <taxon>Trypanosomatida</taxon>
        <taxon>Trypanosomatidae</taxon>
        <taxon>Trypanosoma</taxon>
        <taxon>Duttonella</taxon>
    </lineage>
</organism>
<protein>
    <recommendedName>
        <fullName evidence="9">GOLD domain-containing protein</fullName>
    </recommendedName>
</protein>
<dbReference type="GO" id="GO:0016020">
    <property type="term" value="C:membrane"/>
    <property type="evidence" value="ECO:0007669"/>
    <property type="project" value="UniProtKB-SubCell"/>
</dbReference>
<keyword evidence="3 7" id="KW-0812">Transmembrane</keyword>
<evidence type="ECO:0000313" key="10">
    <source>
        <dbReference type="EMBL" id="CCC50134.1"/>
    </source>
</evidence>
<keyword evidence="5 7" id="KW-1133">Transmembrane helix</keyword>
<sequence>MRSLLFAGLRAPLLVFSLLALVHGVHATETNLVPGEKFCMREIVPEHSRMSFQFFVTGPPDPKIGATVHDQNNKELMKWDSTGRGVYETRAKDGIKVLSVCFENDRSHKQTKRVVFHLRFHVDYDSVTSESQLDPLEEYIDNISDRMRDVELLQGDLQRLQREHINVVKKADRWLVLWGIFQAFALILTGLFQLYFLKRFLERKSFV</sequence>
<comment type="subcellular location">
    <subcellularLocation>
        <location evidence="1">Membrane</location>
        <topology evidence="1">Single-pass type I membrane protein</topology>
    </subcellularLocation>
</comment>
<evidence type="ECO:0000256" key="7">
    <source>
        <dbReference type="SAM" id="Phobius"/>
    </source>
</evidence>
<feature type="chain" id="PRO_5003409793" description="GOLD domain-containing protein" evidence="8">
    <location>
        <begin position="28"/>
        <end position="207"/>
    </location>
</feature>
<dbReference type="InterPro" id="IPR009038">
    <property type="entry name" value="GOLD_dom"/>
</dbReference>
<keyword evidence="4 8" id="KW-0732">Signal</keyword>
<keyword evidence="6 7" id="KW-0472">Membrane</keyword>
<feature type="domain" description="GOLD" evidence="9">
    <location>
        <begin position="27"/>
        <end position="202"/>
    </location>
</feature>
<evidence type="ECO:0000259" key="9">
    <source>
        <dbReference type="SMART" id="SM01190"/>
    </source>
</evidence>
<dbReference type="AlphaFoldDB" id="G0TZV6"/>
<evidence type="ECO:0000256" key="2">
    <source>
        <dbReference type="ARBA" id="ARBA00007104"/>
    </source>
</evidence>
<proteinExistence type="inferred from homology"/>
<evidence type="ECO:0000256" key="8">
    <source>
        <dbReference type="SAM" id="SignalP"/>
    </source>
</evidence>
<gene>
    <name evidence="10" type="ORF">TVY486_0807410</name>
</gene>
<evidence type="ECO:0000256" key="1">
    <source>
        <dbReference type="ARBA" id="ARBA00004479"/>
    </source>
</evidence>
<feature type="signal peptide" evidence="8">
    <location>
        <begin position="1"/>
        <end position="27"/>
    </location>
</feature>
<comment type="similarity">
    <text evidence="2">Belongs to the EMP24/GP25L family.</text>
</comment>
<dbReference type="OMA" id="ELYFQFA"/>
<evidence type="ECO:0000256" key="3">
    <source>
        <dbReference type="ARBA" id="ARBA00022692"/>
    </source>
</evidence>
<dbReference type="InterPro" id="IPR015720">
    <property type="entry name" value="Emp24-like"/>
</dbReference>
<dbReference type="VEuPathDB" id="TriTrypDB:TvY486_0807410"/>
<dbReference type="PANTHER" id="PTHR22811">
    <property type="entry name" value="TRANSMEMBRANE EMP24 DOMAIN-CONTAINING PROTEIN"/>
    <property type="match status" value="1"/>
</dbReference>
<evidence type="ECO:0000256" key="5">
    <source>
        <dbReference type="ARBA" id="ARBA00022989"/>
    </source>
</evidence>
<dbReference type="SMART" id="SM01190">
    <property type="entry name" value="EMP24_GP25L"/>
    <property type="match status" value="1"/>
</dbReference>
<evidence type="ECO:0000256" key="4">
    <source>
        <dbReference type="ARBA" id="ARBA00022729"/>
    </source>
</evidence>
<reference evidence="10" key="1">
    <citation type="journal article" date="2012" name="Proc. Natl. Acad. Sci. U.S.A.">
        <title>Antigenic diversity is generated by distinct evolutionary mechanisms in African trypanosome species.</title>
        <authorList>
            <person name="Jackson A.P."/>
            <person name="Berry A."/>
            <person name="Aslett M."/>
            <person name="Allison H.C."/>
            <person name="Burton P."/>
            <person name="Vavrova-Anderson J."/>
            <person name="Brown R."/>
            <person name="Browne H."/>
            <person name="Corton N."/>
            <person name="Hauser H."/>
            <person name="Gamble J."/>
            <person name="Gilderthorp R."/>
            <person name="Marcello L."/>
            <person name="McQuillan J."/>
            <person name="Otto T.D."/>
            <person name="Quail M.A."/>
            <person name="Sanders M.J."/>
            <person name="van Tonder A."/>
            <person name="Ginger M.L."/>
            <person name="Field M.C."/>
            <person name="Barry J.D."/>
            <person name="Hertz-Fowler C."/>
            <person name="Berriman M."/>
        </authorList>
    </citation>
    <scope>NUCLEOTIDE SEQUENCE</scope>
    <source>
        <strain evidence="10">Y486</strain>
    </source>
</reference>
<feature type="transmembrane region" description="Helical" evidence="7">
    <location>
        <begin position="174"/>
        <end position="197"/>
    </location>
</feature>
<name>G0TZV6_TRYVY</name>